<dbReference type="GeneID" id="63459213"/>
<keyword evidence="3" id="KW-1185">Reference proteome</keyword>
<sequence>MSSCPLISIVVPLFNSERTIGGTLSSALTQTYPRVEVVVVDDGSTDGGARIVEGFGAAVRLVRTENRGVSAARNRGIAQAQGEFVALLDADDYAFPGYVQGMYDAWVAAGGGRRFVTSEAFVLSNEGVFPGRKVLPVGPVAPAEQRFSLLQQNFVSIFTLFPRGLVDEVGGFTEGLAYCEDYELWLRAVLAGWELVFCLEPQAMYRRTEVSASRAEGRMHEALRDIHRGVLEREGGRLSVRERRLLELSVAWGVAGVHVRAGEVALAQGRGRQARAAFVRAAQLMPSDRRMRLKAELLRWGPLRGVLARLQRRRQVEVGDADPRL</sequence>
<dbReference type="InterPro" id="IPR001173">
    <property type="entry name" value="Glyco_trans_2-like"/>
</dbReference>
<dbReference type="EMBL" id="LT906453">
    <property type="protein sequence ID" value="SNV20297.1"/>
    <property type="molecule type" value="Genomic_DNA"/>
</dbReference>
<reference evidence="2 3" key="1">
    <citation type="submission" date="2017-06" db="EMBL/GenBank/DDBJ databases">
        <authorList>
            <consortium name="Pathogen Informatics"/>
        </authorList>
    </citation>
    <scope>NUCLEOTIDE SEQUENCE [LARGE SCALE GENOMIC DNA]</scope>
    <source>
        <strain evidence="2 3">NCTC13039</strain>
    </source>
</reference>
<dbReference type="KEGG" id="dco:SAMEA4475696_0968"/>
<evidence type="ECO:0000259" key="1">
    <source>
        <dbReference type="Pfam" id="PF00535"/>
    </source>
</evidence>
<evidence type="ECO:0000313" key="3">
    <source>
        <dbReference type="Proteomes" id="UP000242637"/>
    </source>
</evidence>
<dbReference type="PANTHER" id="PTHR43685">
    <property type="entry name" value="GLYCOSYLTRANSFERASE"/>
    <property type="match status" value="1"/>
</dbReference>
<gene>
    <name evidence="2" type="primary">kfoC_2</name>
    <name evidence="2" type="ORF">SAMEA4475696_00968</name>
</gene>
<evidence type="ECO:0000313" key="2">
    <source>
        <dbReference type="EMBL" id="SNV20297.1"/>
    </source>
</evidence>
<dbReference type="Proteomes" id="UP000242637">
    <property type="component" value="Chromosome 1"/>
</dbReference>
<dbReference type="OrthoDB" id="3226099at2"/>
<dbReference type="Pfam" id="PF00535">
    <property type="entry name" value="Glycos_transf_2"/>
    <property type="match status" value="1"/>
</dbReference>
<dbReference type="RefSeq" id="WP_084440983.1">
    <property type="nucleotide sequence ID" value="NZ_LT906453.1"/>
</dbReference>
<protein>
    <submittedName>
        <fullName evidence="2">Chondroitin polymerase</fullName>
    </submittedName>
</protein>
<proteinExistence type="predicted"/>
<accession>A0A239VDT7</accession>
<dbReference type="InterPro" id="IPR029044">
    <property type="entry name" value="Nucleotide-diphossugar_trans"/>
</dbReference>
<dbReference type="SUPFAM" id="SSF53448">
    <property type="entry name" value="Nucleotide-diphospho-sugar transferases"/>
    <property type="match status" value="1"/>
</dbReference>
<organism evidence="2 3">
    <name type="scientific">Dermatophilus congolensis</name>
    <dbReference type="NCBI Taxonomy" id="1863"/>
    <lineage>
        <taxon>Bacteria</taxon>
        <taxon>Bacillati</taxon>
        <taxon>Actinomycetota</taxon>
        <taxon>Actinomycetes</taxon>
        <taxon>Micrococcales</taxon>
        <taxon>Dermatophilaceae</taxon>
        <taxon>Dermatophilus</taxon>
    </lineage>
</organism>
<dbReference type="CDD" id="cd00761">
    <property type="entry name" value="Glyco_tranf_GTA_type"/>
    <property type="match status" value="1"/>
</dbReference>
<dbReference type="PANTHER" id="PTHR43685:SF11">
    <property type="entry name" value="GLYCOSYLTRANSFERASE TAGX-RELATED"/>
    <property type="match status" value="1"/>
</dbReference>
<dbReference type="Gene3D" id="3.90.550.10">
    <property type="entry name" value="Spore Coat Polysaccharide Biosynthesis Protein SpsA, Chain A"/>
    <property type="match status" value="1"/>
</dbReference>
<dbReference type="InterPro" id="IPR050834">
    <property type="entry name" value="Glycosyltransf_2"/>
</dbReference>
<feature type="domain" description="Glycosyltransferase 2-like" evidence="1">
    <location>
        <begin position="8"/>
        <end position="107"/>
    </location>
</feature>
<dbReference type="AlphaFoldDB" id="A0A239VDT7"/>
<dbReference type="STRING" id="1121387.GCA_000429885_01119"/>
<name>A0A239VDT7_9MICO</name>